<reference evidence="1" key="1">
    <citation type="submission" date="2020-02" db="EMBL/GenBank/DDBJ databases">
        <title>Synteny-based analysis reveals conserved mechanism for high triclosan tolerance in Pseudomonas, as well as instances of horizontal transfer.</title>
        <authorList>
            <person name="Mcfarland A.G."/>
            <person name="Bertucci H.K."/>
            <person name="Litmann E."/>
            <person name="Shen J."/>
            <person name="Huttenhower C."/>
            <person name="Hartmann E.M."/>
        </authorList>
    </citation>
    <scope>NUCLEOTIDE SEQUENCE</scope>
    <source>
        <strain evidence="1">109A1</strain>
    </source>
</reference>
<gene>
    <name evidence="1" type="ORF">G7024_12470</name>
</gene>
<evidence type="ECO:0000313" key="2">
    <source>
        <dbReference type="Proteomes" id="UP001138621"/>
    </source>
</evidence>
<comment type="caution">
    <text evidence="1">The sequence shown here is derived from an EMBL/GenBank/DDBJ whole genome shotgun (WGS) entry which is preliminary data.</text>
</comment>
<organism evidence="1 2">
    <name type="scientific">Stutzerimonas stutzeri</name>
    <name type="common">Pseudomonas stutzeri</name>
    <dbReference type="NCBI Taxonomy" id="316"/>
    <lineage>
        <taxon>Bacteria</taxon>
        <taxon>Pseudomonadati</taxon>
        <taxon>Pseudomonadota</taxon>
        <taxon>Gammaproteobacteria</taxon>
        <taxon>Pseudomonadales</taxon>
        <taxon>Pseudomonadaceae</taxon>
        <taxon>Stutzerimonas</taxon>
    </lineage>
</organism>
<dbReference type="SUPFAM" id="SSF53254">
    <property type="entry name" value="Phosphoglycerate mutase-like"/>
    <property type="match status" value="1"/>
</dbReference>
<dbReference type="Proteomes" id="UP001138621">
    <property type="component" value="Unassembled WGS sequence"/>
</dbReference>
<evidence type="ECO:0000313" key="1">
    <source>
        <dbReference type="EMBL" id="MBA1305218.1"/>
    </source>
</evidence>
<dbReference type="EMBL" id="JAAMRD010000009">
    <property type="protein sequence ID" value="MBA1305218.1"/>
    <property type="molecule type" value="Genomic_DNA"/>
</dbReference>
<dbReference type="InterPro" id="IPR013078">
    <property type="entry name" value="His_Pase_superF_clade-1"/>
</dbReference>
<dbReference type="CDD" id="cd07040">
    <property type="entry name" value="HP"/>
    <property type="match status" value="1"/>
</dbReference>
<proteinExistence type="predicted"/>
<dbReference type="RefSeq" id="WP_048328902.1">
    <property type="nucleotide sequence ID" value="NZ_CAJFAG010000001.1"/>
</dbReference>
<protein>
    <submittedName>
        <fullName evidence="1">Histidine phosphatase family protein</fullName>
    </submittedName>
</protein>
<dbReference type="AlphaFoldDB" id="A0A0H3YTF5"/>
<dbReference type="Pfam" id="PF00300">
    <property type="entry name" value="His_Phos_1"/>
    <property type="match status" value="1"/>
</dbReference>
<accession>A0A0H3YTF5</accession>
<dbReference type="Gene3D" id="3.40.50.1240">
    <property type="entry name" value="Phosphoglycerate mutase-like"/>
    <property type="match status" value="1"/>
</dbReference>
<sequence length="186" mass="20001">MRGIGLALVALLFVVGPLQADDGDAWQALREGRALLLLRHANAPGLGDPPGFVLDDCSTQRNLDEHGRAQARRWGELLREKGLTRVRLLSSRWCRALDTAQQMALAPVEPLPALDSFFASPTSERLQTAALREALTELEPGEVAVLVTHQVNITALTGIFPQSGEGLILARPLAVAPKVLARVAPP</sequence>
<name>A0A0H3YTF5_STUST</name>
<dbReference type="InterPro" id="IPR029033">
    <property type="entry name" value="His_PPase_superfam"/>
</dbReference>